<protein>
    <submittedName>
        <fullName evidence="1">Adenosine deaminase</fullName>
    </submittedName>
</protein>
<evidence type="ECO:0000313" key="1">
    <source>
        <dbReference type="EMBL" id="TKI80141.1"/>
    </source>
</evidence>
<dbReference type="Proteomes" id="UP000305222">
    <property type="component" value="Unassembled WGS sequence"/>
</dbReference>
<feature type="non-terminal residue" evidence="1">
    <location>
        <position position="89"/>
    </location>
</feature>
<comment type="caution">
    <text evidence="1">The sequence shown here is derived from an EMBL/GenBank/DDBJ whole genome shotgun (WGS) entry which is preliminary data.</text>
</comment>
<name>A0A4U3A0H3_9BACI</name>
<accession>A0A4U3A0H3</accession>
<proteinExistence type="predicted"/>
<feature type="non-terminal residue" evidence="1">
    <location>
        <position position="1"/>
    </location>
</feature>
<gene>
    <name evidence="1" type="ORF">FC699_35240</name>
</gene>
<dbReference type="EMBL" id="SZON01003448">
    <property type="protein sequence ID" value="TKI80141.1"/>
    <property type="molecule type" value="Genomic_DNA"/>
</dbReference>
<evidence type="ECO:0000313" key="2">
    <source>
        <dbReference type="Proteomes" id="UP000305222"/>
    </source>
</evidence>
<organism evidence="1 2">
    <name type="scientific">Bacillus wiedmannii</name>
    <dbReference type="NCBI Taxonomy" id="1890302"/>
    <lineage>
        <taxon>Bacteria</taxon>
        <taxon>Bacillati</taxon>
        <taxon>Bacillota</taxon>
        <taxon>Bacilli</taxon>
        <taxon>Bacillales</taxon>
        <taxon>Bacillaceae</taxon>
        <taxon>Bacillus</taxon>
        <taxon>Bacillus cereus group</taxon>
    </lineage>
</organism>
<reference evidence="1 2" key="1">
    <citation type="journal article" date="2019" name="Environ. Microbiol.">
        <title>An active ?-lactamase is a part of an orchestrated cell wall stress resistance network of Bacillus subtilis and related rhizosphere species.</title>
        <authorList>
            <person name="Bucher T."/>
            <person name="Keren-Paz A."/>
            <person name="Hausser J."/>
            <person name="Olender T."/>
            <person name="Cytryn E."/>
            <person name="Kolodkin-Gal I."/>
        </authorList>
    </citation>
    <scope>NUCLEOTIDE SEQUENCE [LARGE SCALE GENOMIC DNA]</scope>
    <source>
        <strain evidence="1 2">I5</strain>
    </source>
</reference>
<dbReference type="AlphaFoldDB" id="A0A4U3A0H3"/>
<sequence>ESKENPVPISVIAKGKWVKRDGINKNESLQIDWSKFKVTPLLLNWSIEKEDMIFSHKMGIHLLNNVITKPYTSEIDLNCDELSLDHDEC</sequence>